<feature type="transmembrane region" description="Helical" evidence="1">
    <location>
        <begin position="52"/>
        <end position="73"/>
    </location>
</feature>
<feature type="transmembrane region" description="Helical" evidence="1">
    <location>
        <begin position="183"/>
        <end position="203"/>
    </location>
</feature>
<feature type="transmembrane region" description="Helical" evidence="1">
    <location>
        <begin position="152"/>
        <end position="171"/>
    </location>
</feature>
<feature type="transmembrane region" description="Helical" evidence="1">
    <location>
        <begin position="117"/>
        <end position="140"/>
    </location>
</feature>
<dbReference type="Proteomes" id="UP000431269">
    <property type="component" value="Chromosome"/>
</dbReference>
<reference evidence="3" key="1">
    <citation type="submission" date="2019-12" db="EMBL/GenBank/DDBJ databases">
        <title>Complete genome of Terracaulis silvestris 0127_4.</title>
        <authorList>
            <person name="Vieira S."/>
            <person name="Riedel T."/>
            <person name="Sproer C."/>
            <person name="Pascual J."/>
            <person name="Boedeker C."/>
            <person name="Overmann J."/>
        </authorList>
    </citation>
    <scope>NUCLEOTIDE SEQUENCE [LARGE SCALE GENOMIC DNA]</scope>
    <source>
        <strain evidence="3">0127_4</strain>
    </source>
</reference>
<keyword evidence="3" id="KW-1185">Reference proteome</keyword>
<evidence type="ECO:0000256" key="1">
    <source>
        <dbReference type="SAM" id="Phobius"/>
    </source>
</evidence>
<keyword evidence="1" id="KW-1133">Transmembrane helix</keyword>
<evidence type="ECO:0000313" key="3">
    <source>
        <dbReference type="Proteomes" id="UP000431269"/>
    </source>
</evidence>
<accession>A0A6I6MU20</accession>
<sequence>MTIAANAAPAAPRWLGALGWGLMAFLSLGIAAYGISYLAGTQAPPVVEDNGMGMRVLMIHASASGIALLLGPLQFLELIRRRARVLHHWIGRTYILACLVGGISGGLLAPFTAAGPIAASGFLMLALLWLWVNAFGWRAAAVKRDYDEHKNWMVRSFALTFAAVTLRLYLIPPQIAGIDFVTAYQWIAWLAWVPNIAIAEWWIASRRTRLVQ</sequence>
<dbReference type="EMBL" id="CP047045">
    <property type="protein sequence ID" value="QGZ94663.1"/>
    <property type="molecule type" value="Genomic_DNA"/>
</dbReference>
<dbReference type="RefSeq" id="WP_158765586.1">
    <property type="nucleotide sequence ID" value="NZ_CP047045.1"/>
</dbReference>
<feature type="transmembrane region" description="Helical" evidence="1">
    <location>
        <begin position="20"/>
        <end position="40"/>
    </location>
</feature>
<protein>
    <recommendedName>
        <fullName evidence="4">Membrane protein (DUF2306)</fullName>
    </recommendedName>
</protein>
<dbReference type="Pfam" id="PF10067">
    <property type="entry name" value="DUF2306"/>
    <property type="match status" value="1"/>
</dbReference>
<feature type="transmembrane region" description="Helical" evidence="1">
    <location>
        <begin position="94"/>
        <end position="111"/>
    </location>
</feature>
<name>A0A6I6MU20_9CAUL</name>
<dbReference type="AlphaFoldDB" id="A0A6I6MU20"/>
<evidence type="ECO:0000313" key="2">
    <source>
        <dbReference type="EMBL" id="QGZ94663.1"/>
    </source>
</evidence>
<proteinExistence type="predicted"/>
<evidence type="ECO:0008006" key="4">
    <source>
        <dbReference type="Google" id="ProtNLM"/>
    </source>
</evidence>
<dbReference type="KEGG" id="tsv:DSM104635_01490"/>
<organism evidence="2 3">
    <name type="scientific">Terricaulis silvestris</name>
    <dbReference type="NCBI Taxonomy" id="2686094"/>
    <lineage>
        <taxon>Bacteria</taxon>
        <taxon>Pseudomonadati</taxon>
        <taxon>Pseudomonadota</taxon>
        <taxon>Alphaproteobacteria</taxon>
        <taxon>Caulobacterales</taxon>
        <taxon>Caulobacteraceae</taxon>
        <taxon>Terricaulis</taxon>
    </lineage>
</organism>
<keyword evidence="1" id="KW-0812">Transmembrane</keyword>
<gene>
    <name evidence="2" type="ORF">DSM104635_01490</name>
</gene>
<dbReference type="InterPro" id="IPR018750">
    <property type="entry name" value="DUF2306_membrane"/>
</dbReference>
<keyword evidence="1" id="KW-0472">Membrane</keyword>